<dbReference type="Pfam" id="PF10011">
    <property type="entry name" value="DUF2254"/>
    <property type="match status" value="1"/>
</dbReference>
<dbReference type="Proteomes" id="UP000001591">
    <property type="component" value="Chromosome"/>
</dbReference>
<proteinExistence type="predicted"/>
<gene>
    <name evidence="1" type="ordered locus">RC1_0019</name>
</gene>
<dbReference type="HOGENOM" id="CLU_1785362_0_0_5"/>
<dbReference type="eggNOG" id="COG4325">
    <property type="taxonomic scope" value="Bacteria"/>
</dbReference>
<evidence type="ECO:0000313" key="1">
    <source>
        <dbReference type="EMBL" id="ACI97470.1"/>
    </source>
</evidence>
<dbReference type="STRING" id="414684.RC1_0019"/>
<dbReference type="RefSeq" id="WP_012565261.1">
    <property type="nucleotide sequence ID" value="NC_011420.2"/>
</dbReference>
<sequence>MAPQRGRERDPDDTDPALAPRLPAALRDAFVLGAERTQAEDIGFGIRQLVEMCLRALSPGINDVFTAVAVTDSLSAALGHIYARETEPVLLYDGSVRIIRSVSDHTGMTAAAFDQIRQAGQGKPAVLIRLLEALRRASAAAGRPG</sequence>
<dbReference type="InterPro" id="IPR018723">
    <property type="entry name" value="DUF2254_membrane"/>
</dbReference>
<reference evidence="1 2" key="1">
    <citation type="journal article" date="2010" name="BMC Genomics">
        <title>Metabolic flexibility revealed in the genome of the cyst-forming alpha-1 proteobacterium Rhodospirillum centenum.</title>
        <authorList>
            <person name="Lu Y.K."/>
            <person name="Marden J."/>
            <person name="Han M."/>
            <person name="Swingley W.D."/>
            <person name="Mastrian S.D."/>
            <person name="Chowdhury S.R."/>
            <person name="Hao J."/>
            <person name="Helmy T."/>
            <person name="Kim S."/>
            <person name="Kurdoglu A.A."/>
            <person name="Matthies H.J."/>
            <person name="Rollo D."/>
            <person name="Stothard P."/>
            <person name="Blankenship R.E."/>
            <person name="Bauer C.E."/>
            <person name="Touchman J.W."/>
        </authorList>
    </citation>
    <scope>NUCLEOTIDE SEQUENCE [LARGE SCALE GENOMIC DNA]</scope>
    <source>
        <strain evidence="2">ATCC 51521 / SW</strain>
    </source>
</reference>
<keyword evidence="2" id="KW-1185">Reference proteome</keyword>
<organism evidence="1 2">
    <name type="scientific">Rhodospirillum centenum (strain ATCC 51521 / SW)</name>
    <dbReference type="NCBI Taxonomy" id="414684"/>
    <lineage>
        <taxon>Bacteria</taxon>
        <taxon>Pseudomonadati</taxon>
        <taxon>Pseudomonadota</taxon>
        <taxon>Alphaproteobacteria</taxon>
        <taxon>Rhodospirillales</taxon>
        <taxon>Rhodospirillaceae</taxon>
        <taxon>Rhodospirillum</taxon>
    </lineage>
</organism>
<protein>
    <submittedName>
        <fullName evidence="1">Uncharacterized protein</fullName>
    </submittedName>
</protein>
<accession>B6IPT4</accession>
<dbReference type="EMBL" id="CP000613">
    <property type="protein sequence ID" value="ACI97470.1"/>
    <property type="molecule type" value="Genomic_DNA"/>
</dbReference>
<dbReference type="AlphaFoldDB" id="B6IPT4"/>
<name>B6IPT4_RHOCS</name>
<evidence type="ECO:0000313" key="2">
    <source>
        <dbReference type="Proteomes" id="UP000001591"/>
    </source>
</evidence>
<dbReference type="KEGG" id="rce:RC1_0019"/>